<dbReference type="AlphaFoldDB" id="A0A7C8YZ42"/>
<organism evidence="1">
    <name type="scientific">Opuntia streptacantha</name>
    <name type="common">Prickly pear cactus</name>
    <name type="synonym">Opuntia cardona</name>
    <dbReference type="NCBI Taxonomy" id="393608"/>
    <lineage>
        <taxon>Eukaryota</taxon>
        <taxon>Viridiplantae</taxon>
        <taxon>Streptophyta</taxon>
        <taxon>Embryophyta</taxon>
        <taxon>Tracheophyta</taxon>
        <taxon>Spermatophyta</taxon>
        <taxon>Magnoliopsida</taxon>
        <taxon>eudicotyledons</taxon>
        <taxon>Gunneridae</taxon>
        <taxon>Pentapetalae</taxon>
        <taxon>Caryophyllales</taxon>
        <taxon>Cactineae</taxon>
        <taxon>Cactaceae</taxon>
        <taxon>Opuntioideae</taxon>
        <taxon>Opuntia</taxon>
    </lineage>
</organism>
<proteinExistence type="predicted"/>
<accession>A0A7C8YZ42</accession>
<reference evidence="1" key="1">
    <citation type="journal article" date="2013" name="J. Plant Res.">
        <title>Effect of fungi and light on seed germination of three Opuntia species from semiarid lands of central Mexico.</title>
        <authorList>
            <person name="Delgado-Sanchez P."/>
            <person name="Jimenez-Bremont J.F."/>
            <person name="Guerrero-Gonzalez Mde L."/>
            <person name="Flores J."/>
        </authorList>
    </citation>
    <scope>NUCLEOTIDE SEQUENCE</scope>
    <source>
        <tissue evidence="1">Cladode</tissue>
    </source>
</reference>
<dbReference type="EMBL" id="GISG01070018">
    <property type="protein sequence ID" value="MBA4629530.1"/>
    <property type="molecule type" value="Transcribed_RNA"/>
</dbReference>
<sequence>MMLPRFKSWYALSASSRLYILETAAVRSKVPVSANLTILGKSCLALAPYEPTIFTCRRTRRFMSTSPRALESARPIITAFPPSRTLWVHCWNVCGLPSASTAMSTPTPPVISLIFSMASSFFEFTV</sequence>
<evidence type="ECO:0000313" key="1">
    <source>
        <dbReference type="EMBL" id="MBA4629530.1"/>
    </source>
</evidence>
<reference evidence="1" key="2">
    <citation type="submission" date="2020-07" db="EMBL/GenBank/DDBJ databases">
        <authorList>
            <person name="Vera ALvarez R."/>
            <person name="Arias-Moreno D.M."/>
            <person name="Jimenez-Jacinto V."/>
            <person name="Jimenez-Bremont J.F."/>
            <person name="Swaminathan K."/>
            <person name="Moose S.P."/>
            <person name="Guerrero-Gonzalez M.L."/>
            <person name="Marino-Ramirez L."/>
            <person name="Landsman D."/>
            <person name="Rodriguez-Kessler M."/>
            <person name="Delgado-Sanchez P."/>
        </authorList>
    </citation>
    <scope>NUCLEOTIDE SEQUENCE</scope>
    <source>
        <tissue evidence="1">Cladode</tissue>
    </source>
</reference>
<protein>
    <submittedName>
        <fullName evidence="1">Uncharacterized protein</fullName>
    </submittedName>
</protein>
<name>A0A7C8YZ42_OPUST</name>